<dbReference type="Pfam" id="PF00271">
    <property type="entry name" value="Helicase_C"/>
    <property type="match status" value="1"/>
</dbReference>
<evidence type="ECO:0000313" key="12">
    <source>
        <dbReference type="EMBL" id="SDN28348.1"/>
    </source>
</evidence>
<dbReference type="AlphaFoldDB" id="A0A1H0A478"/>
<dbReference type="Pfam" id="PF03461">
    <property type="entry name" value="TRCF"/>
    <property type="match status" value="1"/>
</dbReference>
<dbReference type="SUPFAM" id="SSF52540">
    <property type="entry name" value="P-loop containing nucleoside triphosphate hydrolases"/>
    <property type="match status" value="3"/>
</dbReference>
<dbReference type="EC" id="3.6.4.-" evidence="9"/>
<feature type="domain" description="Helicase C-terminal" evidence="11">
    <location>
        <begin position="772"/>
        <end position="926"/>
    </location>
</feature>
<evidence type="ECO:0000256" key="9">
    <source>
        <dbReference type="HAMAP-Rule" id="MF_00969"/>
    </source>
</evidence>
<dbReference type="InterPro" id="IPR003711">
    <property type="entry name" value="CarD-like/TRCF_RID"/>
</dbReference>
<dbReference type="Proteomes" id="UP000199602">
    <property type="component" value="Unassembled WGS sequence"/>
</dbReference>
<comment type="similarity">
    <text evidence="9">In the N-terminal section; belongs to the UvrB family.</text>
</comment>
<dbReference type="PANTHER" id="PTHR47964:SF1">
    <property type="entry name" value="ATP-DEPENDENT DNA HELICASE HOMOLOG RECG, CHLOROPLASTIC"/>
    <property type="match status" value="1"/>
</dbReference>
<dbReference type="NCBIfam" id="TIGR00580">
    <property type="entry name" value="mfd"/>
    <property type="match status" value="1"/>
</dbReference>
<evidence type="ECO:0000256" key="1">
    <source>
        <dbReference type="ARBA" id="ARBA00022490"/>
    </source>
</evidence>
<keyword evidence="3 9" id="KW-0227">DNA damage</keyword>
<dbReference type="PANTHER" id="PTHR47964">
    <property type="entry name" value="ATP-DEPENDENT DNA HELICASE HOMOLOG RECG, CHLOROPLASTIC"/>
    <property type="match status" value="1"/>
</dbReference>
<dbReference type="GO" id="GO:0000716">
    <property type="term" value="P:transcription-coupled nucleotide-excision repair, DNA damage recognition"/>
    <property type="evidence" value="ECO:0007669"/>
    <property type="project" value="UniProtKB-UniRule"/>
</dbReference>
<organism evidence="12 13">
    <name type="scientific">Desulfonauticus submarinus</name>
    <dbReference type="NCBI Taxonomy" id="206665"/>
    <lineage>
        <taxon>Bacteria</taxon>
        <taxon>Pseudomonadati</taxon>
        <taxon>Thermodesulfobacteriota</taxon>
        <taxon>Desulfovibrionia</taxon>
        <taxon>Desulfovibrionales</taxon>
        <taxon>Desulfonauticaceae</taxon>
        <taxon>Desulfonauticus</taxon>
    </lineage>
</organism>
<dbReference type="GO" id="GO:0006355">
    <property type="term" value="P:regulation of DNA-templated transcription"/>
    <property type="evidence" value="ECO:0007669"/>
    <property type="project" value="UniProtKB-UniRule"/>
</dbReference>
<dbReference type="InterPro" id="IPR036101">
    <property type="entry name" value="CarD-like/TRCF_RID_sf"/>
</dbReference>
<evidence type="ECO:0000256" key="6">
    <source>
        <dbReference type="ARBA" id="ARBA00022840"/>
    </source>
</evidence>
<dbReference type="CDD" id="cd17991">
    <property type="entry name" value="DEXHc_TRCF"/>
    <property type="match status" value="1"/>
</dbReference>
<keyword evidence="6 9" id="KW-0067">ATP-binding</keyword>
<dbReference type="Pfam" id="PF17757">
    <property type="entry name" value="UvrB_inter"/>
    <property type="match status" value="1"/>
</dbReference>
<name>A0A1H0A478_9BACT</name>
<keyword evidence="2 9" id="KW-0547">Nucleotide-binding</keyword>
<dbReference type="InterPro" id="IPR041471">
    <property type="entry name" value="UvrB_inter"/>
</dbReference>
<dbReference type="Gene3D" id="3.90.1150.50">
    <property type="entry name" value="Transcription-repair-coupling factor, D7 domain"/>
    <property type="match status" value="1"/>
</dbReference>
<feature type="domain" description="Helicase ATP-binding" evidence="10">
    <location>
        <begin position="590"/>
        <end position="751"/>
    </location>
</feature>
<keyword evidence="8 9" id="KW-0234">DNA repair</keyword>
<dbReference type="EMBL" id="FNIN01000001">
    <property type="protein sequence ID" value="SDN28348.1"/>
    <property type="molecule type" value="Genomic_DNA"/>
</dbReference>
<evidence type="ECO:0000256" key="3">
    <source>
        <dbReference type="ARBA" id="ARBA00022763"/>
    </source>
</evidence>
<dbReference type="SMART" id="SM01058">
    <property type="entry name" value="CarD_TRCF"/>
    <property type="match status" value="1"/>
</dbReference>
<dbReference type="Gene3D" id="3.30.2060.10">
    <property type="entry name" value="Penicillin-binding protein 1b domain"/>
    <property type="match status" value="1"/>
</dbReference>
<dbReference type="PROSITE" id="PS51194">
    <property type="entry name" value="HELICASE_CTER"/>
    <property type="match status" value="1"/>
</dbReference>
<dbReference type="GO" id="GO:0003684">
    <property type="term" value="F:damaged DNA binding"/>
    <property type="evidence" value="ECO:0007669"/>
    <property type="project" value="InterPro"/>
</dbReference>
<dbReference type="Gene3D" id="3.40.50.11180">
    <property type="match status" value="1"/>
</dbReference>
<dbReference type="Pfam" id="PF00270">
    <property type="entry name" value="DEAD"/>
    <property type="match status" value="1"/>
</dbReference>
<dbReference type="PROSITE" id="PS51192">
    <property type="entry name" value="HELICASE_ATP_BIND_1"/>
    <property type="match status" value="1"/>
</dbReference>
<comment type="similarity">
    <text evidence="9">In the C-terminal section; belongs to the helicase family. RecG subfamily.</text>
</comment>
<evidence type="ECO:0000256" key="8">
    <source>
        <dbReference type="ARBA" id="ARBA00023204"/>
    </source>
</evidence>
<dbReference type="RefSeq" id="WP_092062230.1">
    <property type="nucleotide sequence ID" value="NZ_FNIN01000001.1"/>
</dbReference>
<accession>A0A1H0A478</accession>
<keyword evidence="1 9" id="KW-0963">Cytoplasm</keyword>
<dbReference type="Gene3D" id="3.40.50.300">
    <property type="entry name" value="P-loop containing nucleotide triphosphate hydrolases"/>
    <property type="match status" value="2"/>
</dbReference>
<dbReference type="SMART" id="SM00490">
    <property type="entry name" value="HELICc"/>
    <property type="match status" value="1"/>
</dbReference>
<dbReference type="Gene3D" id="2.40.10.170">
    <property type="match status" value="1"/>
</dbReference>
<dbReference type="HAMAP" id="MF_00969">
    <property type="entry name" value="TRCF"/>
    <property type="match status" value="1"/>
</dbReference>
<sequence>MITSKIESSLIKHNEIYIYNSGPCTQIKISNYFYNKNKNVIFLVKDNFKEYLELGRLFYPKQDIITFPNFLYDKQNSNFWSDLFYSCYSLFLNQHNHFKIIFVPLSLLFWRVPQKKFFLEHTVLLQKGQDILLENFIDTLIKFNYKRVVQVVDKGEFAVRGSVLDIFSPYYEYPIRIDLFGDFIEEIKLFHPISQKSIKEVDEVFIIPFFIKPPEKSIEFKELNQIGETKKDINDYLEKELYFFNFYIKKLCNILDYFNESILFIPTSEELSLNLESYEHKIKEFCRKNCIPFIYTFFQKNEIKQYLSHRKKIFFPSLINSKNSDLTKFKLEEEKIISYDDLFWKPEEKIRPIRTLKHYLVKWIKNYNQVIISFKSEQSRNKFIRTLNSVLPRNIFYKFNQNQRGFYALISPTTKGYILKWENSIVISSDLLLPSAGYRIKKFSGLKSYDDLEEGDLIVHRDYGVAYFSGLKTLSINNLTGEYLVLLYANDDRLYLPVEKVNLIQKYKGPEGVVPPLDKLGGSRWNKVKAAVRKQVEKIAKDLVQIYAYRKIAKRHSYSPLDEDYYEFEANFGFEETPDQAKAIAEVMADMENPIPMDRLVCGDVGFGKTEVALRAAFRAVKDGHQVCVLCPTTILAEQHFHNFKKRMEPFGIRVEVLSRFVASQRQKKIIQELEQGKINIIIGTHRLLSKDVKIPQLALLILDEEQRFGVQHKEKLKKMRKEIDVLTLTATPIPRTLQLSLSGIRSLSVIETPPPERKPVKTQLLEKNFAALKSILEFELDRKGQVFWVHNRVKGLAAVAEKIKKIVPHAKIEIAHGQMLEKDLEQVMHNFYKKNIDILVCTSIIESGLDFPNANTLIVDNAHLFGLGQLYQLRGRVGRSEKQAFAYFLVPSLKELPPKAKKRLQVILSLDYLGAGFRLAMEDLRLRGAGNILGEAQSGQIGKVGLDLFLEMLDDEIKKLQGKVITQKKEPEIEINLSAYIPQNYILDKKERLRYYRLLAKNEDNSFDEVLKEIKDKYGFFPKEFQNFIELIKLKQEARKISISKLSIKNNYYMIKWEAEDFQFDVKKVLAWVEKNNAQLLPSGEIKIYHNKEKCFDSSKIINDFSLIIKNLQESLLCVK</sequence>
<dbReference type="SMART" id="SM00487">
    <property type="entry name" value="DEXDc"/>
    <property type="match status" value="1"/>
</dbReference>
<evidence type="ECO:0000259" key="10">
    <source>
        <dbReference type="PROSITE" id="PS51192"/>
    </source>
</evidence>
<dbReference type="GO" id="GO:0005524">
    <property type="term" value="F:ATP binding"/>
    <property type="evidence" value="ECO:0007669"/>
    <property type="project" value="UniProtKB-UniRule"/>
</dbReference>
<evidence type="ECO:0000259" key="11">
    <source>
        <dbReference type="PROSITE" id="PS51194"/>
    </source>
</evidence>
<dbReference type="Pfam" id="PF02559">
    <property type="entry name" value="CarD_TRCF_RID"/>
    <property type="match status" value="1"/>
</dbReference>
<dbReference type="InterPro" id="IPR014001">
    <property type="entry name" value="Helicase_ATP-bd"/>
</dbReference>
<dbReference type="InterPro" id="IPR047112">
    <property type="entry name" value="RecG/Mfd"/>
</dbReference>
<evidence type="ECO:0000313" key="13">
    <source>
        <dbReference type="Proteomes" id="UP000199602"/>
    </source>
</evidence>
<evidence type="ECO:0000256" key="7">
    <source>
        <dbReference type="ARBA" id="ARBA00023125"/>
    </source>
</evidence>
<dbReference type="SUPFAM" id="SSF143517">
    <property type="entry name" value="TRCF domain-like"/>
    <property type="match status" value="1"/>
</dbReference>
<evidence type="ECO:0000256" key="5">
    <source>
        <dbReference type="ARBA" id="ARBA00022806"/>
    </source>
</evidence>
<dbReference type="InterPro" id="IPR011545">
    <property type="entry name" value="DEAD/DEAH_box_helicase_dom"/>
</dbReference>
<keyword evidence="5 12" id="KW-0347">Helicase</keyword>
<proteinExistence type="inferred from homology"/>
<dbReference type="InterPro" id="IPR005118">
    <property type="entry name" value="TRCF_C"/>
</dbReference>
<keyword evidence="4 9" id="KW-0378">Hydrolase</keyword>
<keyword evidence="7 9" id="KW-0238">DNA-binding</keyword>
<dbReference type="SMART" id="SM00982">
    <property type="entry name" value="TRCF"/>
    <property type="match status" value="1"/>
</dbReference>
<dbReference type="InterPro" id="IPR004576">
    <property type="entry name" value="Mfd"/>
</dbReference>
<evidence type="ECO:0000256" key="2">
    <source>
        <dbReference type="ARBA" id="ARBA00022741"/>
    </source>
</evidence>
<keyword evidence="13" id="KW-1185">Reference proteome</keyword>
<dbReference type="GO" id="GO:0016787">
    <property type="term" value="F:hydrolase activity"/>
    <property type="evidence" value="ECO:0007669"/>
    <property type="project" value="UniProtKB-KW"/>
</dbReference>
<dbReference type="InterPro" id="IPR037235">
    <property type="entry name" value="TRCF-like_C_D7"/>
</dbReference>
<protein>
    <recommendedName>
        <fullName evidence="9">Transcription-repair-coupling factor</fullName>
        <shortName evidence="9">TRCF</shortName>
        <ecNumber evidence="9">3.6.4.-</ecNumber>
    </recommendedName>
</protein>
<dbReference type="GO" id="GO:0005737">
    <property type="term" value="C:cytoplasm"/>
    <property type="evidence" value="ECO:0007669"/>
    <property type="project" value="UniProtKB-SubCell"/>
</dbReference>
<dbReference type="InterPro" id="IPR027417">
    <property type="entry name" value="P-loop_NTPase"/>
</dbReference>
<reference evidence="12 13" key="1">
    <citation type="submission" date="2016-10" db="EMBL/GenBank/DDBJ databases">
        <authorList>
            <person name="de Groot N.N."/>
        </authorList>
    </citation>
    <scope>NUCLEOTIDE SEQUENCE [LARGE SCALE GENOMIC DNA]</scope>
    <source>
        <strain evidence="12 13">DSM 15269</strain>
    </source>
</reference>
<evidence type="ECO:0000256" key="4">
    <source>
        <dbReference type="ARBA" id="ARBA00022801"/>
    </source>
</evidence>
<dbReference type="STRING" id="206665.SAMN04488516_101277"/>
<dbReference type="SUPFAM" id="SSF141259">
    <property type="entry name" value="CarD-like"/>
    <property type="match status" value="1"/>
</dbReference>
<dbReference type="GO" id="GO:0003678">
    <property type="term" value="F:DNA helicase activity"/>
    <property type="evidence" value="ECO:0007669"/>
    <property type="project" value="TreeGrafter"/>
</dbReference>
<comment type="function">
    <text evidence="9">Couples transcription and DNA repair by recognizing RNA polymerase (RNAP) stalled at DNA lesions. Mediates ATP-dependent release of RNAP and its truncated transcript from the DNA, and recruitment of nucleotide excision repair machinery to the damaged site.</text>
</comment>
<dbReference type="InterPro" id="IPR001650">
    <property type="entry name" value="Helicase_C-like"/>
</dbReference>
<comment type="subcellular location">
    <subcellularLocation>
        <location evidence="9">Cytoplasm</location>
    </subcellularLocation>
</comment>
<gene>
    <name evidence="9" type="primary">mfd</name>
    <name evidence="12" type="ORF">SAMN04488516_101277</name>
</gene>